<dbReference type="GO" id="GO:0009307">
    <property type="term" value="P:DNA restriction-modification system"/>
    <property type="evidence" value="ECO:0007669"/>
    <property type="project" value="UniProtKB-KW"/>
</dbReference>
<dbReference type="EMBL" id="AQHY01000020">
    <property type="protein sequence ID" value="EOA55439.1"/>
    <property type="molecule type" value="Genomic_DNA"/>
</dbReference>
<feature type="domain" description="SWI2/SNF2 ATPase" evidence="2">
    <location>
        <begin position="287"/>
        <end position="397"/>
    </location>
</feature>
<dbReference type="InterPro" id="IPR007409">
    <property type="entry name" value="Restrct_endonuc_type1_HsdR_N"/>
</dbReference>
<evidence type="ECO:0000259" key="2">
    <source>
        <dbReference type="Pfam" id="PF18766"/>
    </source>
</evidence>
<gene>
    <name evidence="3" type="ORF">HMPREF1534_01612</name>
</gene>
<proteinExistence type="predicted"/>
<dbReference type="STRING" id="1121098.HMPREF1534_01612"/>
<dbReference type="Pfam" id="PF04313">
    <property type="entry name" value="HSDR_N"/>
    <property type="match status" value="1"/>
</dbReference>
<organism evidence="3 4">
    <name type="scientific">Phocaeicola massiliensis B84634 = Timone 84634 = DSM 17679 = JCM 13223</name>
    <dbReference type="NCBI Taxonomy" id="1121098"/>
    <lineage>
        <taxon>Bacteria</taxon>
        <taxon>Pseudomonadati</taxon>
        <taxon>Bacteroidota</taxon>
        <taxon>Bacteroidia</taxon>
        <taxon>Bacteroidales</taxon>
        <taxon>Bacteroidaceae</taxon>
        <taxon>Phocaeicola</taxon>
    </lineage>
</organism>
<dbReference type="GO" id="GO:0005524">
    <property type="term" value="F:ATP binding"/>
    <property type="evidence" value="ECO:0007669"/>
    <property type="project" value="UniProtKB-KW"/>
</dbReference>
<dbReference type="Gene3D" id="3.40.50.300">
    <property type="entry name" value="P-loop containing nucleotide triphosphate hydrolases"/>
    <property type="match status" value="1"/>
</dbReference>
<keyword evidence="4" id="KW-1185">Reference proteome</keyword>
<dbReference type="InterPro" id="IPR027417">
    <property type="entry name" value="P-loop_NTPase"/>
</dbReference>
<protein>
    <submittedName>
        <fullName evidence="3">Uncharacterized protein</fullName>
    </submittedName>
</protein>
<name>U6RFS4_9BACT</name>
<dbReference type="PANTHER" id="PTHR42927:SF1">
    <property type="entry name" value="HELICASE SUPERFAMILY 1 AND 2 DOMAIN-CONTAINING PROTEIN"/>
    <property type="match status" value="1"/>
</dbReference>
<dbReference type="InterPro" id="IPR040980">
    <property type="entry name" value="SWI2_SNF2"/>
</dbReference>
<dbReference type="eggNOG" id="COG0610">
    <property type="taxonomic scope" value="Bacteria"/>
</dbReference>
<evidence type="ECO:0000313" key="4">
    <source>
        <dbReference type="Proteomes" id="UP000017831"/>
    </source>
</evidence>
<comment type="caution">
    <text evidence="3">The sequence shown here is derived from an EMBL/GenBank/DDBJ whole genome shotgun (WGS) entry which is preliminary data.</text>
</comment>
<dbReference type="OrthoDB" id="9758243at2"/>
<dbReference type="RefSeq" id="WP_005939413.1">
    <property type="nucleotide sequence ID" value="NZ_KB890375.1"/>
</dbReference>
<dbReference type="HOGENOM" id="CLU_010804_1_0_10"/>
<feature type="domain" description="Restriction endonuclease type I HsdR N-terminal" evidence="1">
    <location>
        <begin position="5"/>
        <end position="208"/>
    </location>
</feature>
<dbReference type="PATRIC" id="fig|1121098.3.peg.1641"/>
<accession>U6RFS4</accession>
<dbReference type="AlphaFoldDB" id="U6RFS4"/>
<dbReference type="Proteomes" id="UP000017831">
    <property type="component" value="Unassembled WGS sequence"/>
</dbReference>
<evidence type="ECO:0000313" key="3">
    <source>
        <dbReference type="EMBL" id="EOA55439.1"/>
    </source>
</evidence>
<dbReference type="GO" id="GO:0003677">
    <property type="term" value="F:DNA binding"/>
    <property type="evidence" value="ECO:0007669"/>
    <property type="project" value="UniProtKB-KW"/>
</dbReference>
<dbReference type="PANTHER" id="PTHR42927">
    <property type="entry name" value="HELICASE SUPERFAMILY 1 AND 2 DOMAIN-CONTAINING PROTEIN"/>
    <property type="match status" value="1"/>
</dbReference>
<dbReference type="GeneID" id="60062405"/>
<dbReference type="Gene3D" id="3.90.1570.50">
    <property type="match status" value="1"/>
</dbReference>
<dbReference type="GO" id="GO:0009035">
    <property type="term" value="F:type I site-specific deoxyribonuclease activity"/>
    <property type="evidence" value="ECO:0007669"/>
    <property type="project" value="UniProtKB-EC"/>
</dbReference>
<reference evidence="3 4" key="1">
    <citation type="submission" date="2013-04" db="EMBL/GenBank/DDBJ databases">
        <title>The Genome Sequence of Bacteroides massiliensis DSM 17679.</title>
        <authorList>
            <consortium name="The Broad Institute Genomics Platform"/>
            <person name="Earl A."/>
            <person name="Ward D."/>
            <person name="Feldgarden M."/>
            <person name="Gevers D."/>
            <person name="Martens E."/>
            <person name="Fenner L."/>
            <person name="Roux V."/>
            <person name="Mallet M.N."/>
            <person name="Raoult D."/>
            <person name="Walker B."/>
            <person name="Young S."/>
            <person name="Zeng Q."/>
            <person name="Gargeya S."/>
            <person name="Fitzgerald M."/>
            <person name="Haas B."/>
            <person name="Abouelleil A."/>
            <person name="Allen A.W."/>
            <person name="Alvarado L."/>
            <person name="Arachchi H.M."/>
            <person name="Berlin A.M."/>
            <person name="Chapman S.B."/>
            <person name="Gainer-Dewar J."/>
            <person name="Goldberg J."/>
            <person name="Griggs A."/>
            <person name="Gujja S."/>
            <person name="Hansen M."/>
            <person name="Howarth C."/>
            <person name="Imamovic A."/>
            <person name="Ireland A."/>
            <person name="Larimer J."/>
            <person name="McCowan C."/>
            <person name="Murphy C."/>
            <person name="Pearson M."/>
            <person name="Poon T.W."/>
            <person name="Priest M."/>
            <person name="Roberts A."/>
            <person name="Saif S."/>
            <person name="Shea T."/>
            <person name="Sisk P."/>
            <person name="Sykes S."/>
            <person name="Wortman J."/>
            <person name="Nusbaum C."/>
            <person name="Birren B."/>
        </authorList>
    </citation>
    <scope>NUCLEOTIDE SEQUENCE [LARGE SCALE GENOMIC DNA]</scope>
    <source>
        <strain evidence="4">B84634 / Timone 84634 / DSM 17679 / JCM 13223</strain>
    </source>
</reference>
<dbReference type="SUPFAM" id="SSF52540">
    <property type="entry name" value="P-loop containing nucleoside triphosphate hydrolases"/>
    <property type="match status" value="1"/>
</dbReference>
<sequence>MPTDISEKELETILVSYLRDHQGYEEGVSSDYNKEFGLDMERVKRFILSTQKEKVKNTACFASPTEERKFFSRFSAALSKRGVTDVLRKGFKYISEIFDMYYPTPSALNPTAQQYYDKNIFCVTRQLYYSKEKTDSIDVYISLNGLPIMTMELKNHYTGQTVENAIKQYKEDRDPKADPTALILQKRRCAVHFAVDDDDIMMCTELKGNASWFLPFNKGVNGGAGNPVSPNGVRTAYLWEEVLGKRSLSDILENYAQITFKEKEVKNKKTGKKEKKTIESIIWPRYHQLDCVRQLLKATREGGVGQKFLIQHSAGSGKSNSITWLAYQLVGLLDGTTPILDTVIVVTDRVNLDTQIRDNINSFKRLSNLVDWADSSQTLKDALQDGKKIIITIVHKFPYIP</sequence>
<evidence type="ECO:0000259" key="1">
    <source>
        <dbReference type="Pfam" id="PF04313"/>
    </source>
</evidence>
<dbReference type="Pfam" id="PF18766">
    <property type="entry name" value="SWI2_SNF2"/>
    <property type="match status" value="1"/>
</dbReference>